<dbReference type="STRING" id="1423788.FC78_GL001825"/>
<proteinExistence type="predicted"/>
<gene>
    <name evidence="1" type="ORF">FC78_GL001825</name>
</gene>
<evidence type="ECO:0000313" key="2">
    <source>
        <dbReference type="Proteomes" id="UP000051515"/>
    </source>
</evidence>
<sequence>MDGETTMKRLKYLLLLVIPLFFLMLSGCSKLNLSTTKKSYSADGLVSVVKGQASNYKKLTYTVNGETKKVAVDGGHFAISVPVSASDQNVRIKAVNGNKTETKLVKVKKAKALEDYLTFAQSYNYTLLSLGQQNDQLQLISKNGIITHKKNDGTKWYYNVQNNQLMGIATKFSYKDLKSKTGQKNFATDLMIVSKLLGADGKKVLKDFAKQTKNADKNSTKTSMDTITSKGVNYNINLTTKDFYMYITKY</sequence>
<organism evidence="1 2">
    <name type="scientific">Companilactobacillus bobalius DSM 19674</name>
    <dbReference type="NCBI Taxonomy" id="1423788"/>
    <lineage>
        <taxon>Bacteria</taxon>
        <taxon>Bacillati</taxon>
        <taxon>Bacillota</taxon>
        <taxon>Bacilli</taxon>
        <taxon>Lactobacillales</taxon>
        <taxon>Lactobacillaceae</taxon>
        <taxon>Companilactobacillus</taxon>
        <taxon>Companilactobacillus bobalius</taxon>
    </lineage>
</organism>
<protein>
    <submittedName>
        <fullName evidence="1">Uncharacterized protein</fullName>
    </submittedName>
</protein>
<keyword evidence="2" id="KW-1185">Reference proteome</keyword>
<dbReference type="AlphaFoldDB" id="A0A0R1KSG2"/>
<accession>A0A0R1KSG2</accession>
<dbReference type="Proteomes" id="UP000051515">
    <property type="component" value="Unassembled WGS sequence"/>
</dbReference>
<comment type="caution">
    <text evidence="1">The sequence shown here is derived from an EMBL/GenBank/DDBJ whole genome shotgun (WGS) entry which is preliminary data.</text>
</comment>
<name>A0A0R1KSG2_9LACO</name>
<dbReference type="PATRIC" id="fig|1423788.3.peg.1882"/>
<evidence type="ECO:0000313" key="1">
    <source>
        <dbReference type="EMBL" id="KRK83018.1"/>
    </source>
</evidence>
<dbReference type="EMBL" id="AZDY01000037">
    <property type="protein sequence ID" value="KRK83018.1"/>
    <property type="molecule type" value="Genomic_DNA"/>
</dbReference>
<reference evidence="1 2" key="1">
    <citation type="journal article" date="2015" name="Genome Announc.">
        <title>Expanding the biotechnology potential of lactobacilli through comparative genomics of 213 strains and associated genera.</title>
        <authorList>
            <person name="Sun Z."/>
            <person name="Harris H.M."/>
            <person name="McCann A."/>
            <person name="Guo C."/>
            <person name="Argimon S."/>
            <person name="Zhang W."/>
            <person name="Yang X."/>
            <person name="Jeffery I.B."/>
            <person name="Cooney J.C."/>
            <person name="Kagawa T.F."/>
            <person name="Liu W."/>
            <person name="Song Y."/>
            <person name="Salvetti E."/>
            <person name="Wrobel A."/>
            <person name="Rasinkangas P."/>
            <person name="Parkhill J."/>
            <person name="Rea M.C."/>
            <person name="O'Sullivan O."/>
            <person name="Ritari J."/>
            <person name="Douillard F.P."/>
            <person name="Paul Ross R."/>
            <person name="Yang R."/>
            <person name="Briner A.E."/>
            <person name="Felis G.E."/>
            <person name="de Vos W.M."/>
            <person name="Barrangou R."/>
            <person name="Klaenhammer T.R."/>
            <person name="Caufield P.W."/>
            <person name="Cui Y."/>
            <person name="Zhang H."/>
            <person name="O'Toole P.W."/>
        </authorList>
    </citation>
    <scope>NUCLEOTIDE SEQUENCE [LARGE SCALE GENOMIC DNA]</scope>
    <source>
        <strain evidence="1 2">DSM 19674</strain>
    </source>
</reference>
<dbReference type="Gene3D" id="2.60.40.10">
    <property type="entry name" value="Immunoglobulins"/>
    <property type="match status" value="1"/>
</dbReference>
<dbReference type="InterPro" id="IPR013783">
    <property type="entry name" value="Ig-like_fold"/>
</dbReference>